<dbReference type="GO" id="GO:0005634">
    <property type="term" value="C:nucleus"/>
    <property type="evidence" value="ECO:0007669"/>
    <property type="project" value="UniProtKB-SubCell"/>
</dbReference>
<accession>A0AB40CGS6</accession>
<evidence type="ECO:0000313" key="9">
    <source>
        <dbReference type="Proteomes" id="UP001515500"/>
    </source>
</evidence>
<evidence type="ECO:0000256" key="3">
    <source>
        <dbReference type="ARBA" id="ARBA00006958"/>
    </source>
</evidence>
<reference evidence="10" key="1">
    <citation type="submission" date="2025-08" db="UniProtKB">
        <authorList>
            <consortium name="RefSeq"/>
        </authorList>
    </citation>
    <scope>IDENTIFICATION</scope>
</reference>
<protein>
    <submittedName>
        <fullName evidence="10">Protein ALP1-like</fullName>
    </submittedName>
</protein>
<organism evidence="9 10">
    <name type="scientific">Dioscorea cayennensis subsp. rotundata</name>
    <name type="common">White Guinea yam</name>
    <name type="synonym">Dioscorea rotundata</name>
    <dbReference type="NCBI Taxonomy" id="55577"/>
    <lineage>
        <taxon>Eukaryota</taxon>
        <taxon>Viridiplantae</taxon>
        <taxon>Streptophyta</taxon>
        <taxon>Embryophyta</taxon>
        <taxon>Tracheophyta</taxon>
        <taxon>Spermatophyta</taxon>
        <taxon>Magnoliopsida</taxon>
        <taxon>Liliopsida</taxon>
        <taxon>Dioscoreales</taxon>
        <taxon>Dioscoreaceae</taxon>
        <taxon>Dioscorea</taxon>
    </lineage>
</organism>
<dbReference type="InterPro" id="IPR045249">
    <property type="entry name" value="HARBI1-like"/>
</dbReference>
<evidence type="ECO:0000259" key="8">
    <source>
        <dbReference type="Pfam" id="PF13359"/>
    </source>
</evidence>
<comment type="similarity">
    <text evidence="3">Belongs to the HARBI1 family.</text>
</comment>
<evidence type="ECO:0000256" key="7">
    <source>
        <dbReference type="ARBA" id="ARBA00023242"/>
    </source>
</evidence>
<comment type="subcellular location">
    <subcellularLocation>
        <location evidence="2">Nucleus</location>
    </subcellularLocation>
</comment>
<keyword evidence="9" id="KW-1185">Reference proteome</keyword>
<keyword evidence="7" id="KW-0539">Nucleus</keyword>
<dbReference type="InterPro" id="IPR027806">
    <property type="entry name" value="HARBI1_dom"/>
</dbReference>
<sequence length="278" mass="32048">MRIEFLRSGETISRYFNNVLTAVCALRDDFVQPPSGICHPEIEANPNWYPHFKDCVGLLDGTHVDASVPPLELPRFRGRKGPTQNVLAVVNPDLKFTYVLAGWEGSANDFTVLRDAISRPQPEGLKIIEGKYYLVDAGYTTMNGFIAPYRGVRYHLKEHNGRAPMNPKELFNLRHSMLRSRVERAFATLKNRFKILTSHPFFPFKTQVLLVLACCIIHNYIAGVDPSDQIFHDRRLQDDEVLASQPRSQREQREENRQWVELRDRIANEMWCQYSGSI</sequence>
<evidence type="ECO:0000313" key="10">
    <source>
        <dbReference type="RefSeq" id="XP_039138767.1"/>
    </source>
</evidence>
<evidence type="ECO:0000256" key="1">
    <source>
        <dbReference type="ARBA" id="ARBA00001968"/>
    </source>
</evidence>
<keyword evidence="6" id="KW-0378">Hydrolase</keyword>
<evidence type="ECO:0000256" key="4">
    <source>
        <dbReference type="ARBA" id="ARBA00022722"/>
    </source>
</evidence>
<feature type="domain" description="DDE Tnp4" evidence="8">
    <location>
        <begin position="59"/>
        <end position="219"/>
    </location>
</feature>
<name>A0AB40CGS6_DIOCR</name>
<dbReference type="GeneID" id="120276101"/>
<comment type="cofactor">
    <cofactor evidence="1">
        <name>a divalent metal cation</name>
        <dbReference type="ChEBI" id="CHEBI:60240"/>
    </cofactor>
</comment>
<dbReference type="RefSeq" id="XP_039138767.1">
    <property type="nucleotide sequence ID" value="XM_039282833.1"/>
</dbReference>
<evidence type="ECO:0000256" key="6">
    <source>
        <dbReference type="ARBA" id="ARBA00022801"/>
    </source>
</evidence>
<dbReference type="PANTHER" id="PTHR22930">
    <property type="match status" value="1"/>
</dbReference>
<dbReference type="PANTHER" id="PTHR22930:SF259">
    <property type="entry name" value="OS08G0106900 PROTEIN"/>
    <property type="match status" value="1"/>
</dbReference>
<gene>
    <name evidence="10" type="primary">LOC120276101</name>
</gene>
<dbReference type="Proteomes" id="UP001515500">
    <property type="component" value="Chromosome 14"/>
</dbReference>
<keyword evidence="5" id="KW-0479">Metal-binding</keyword>
<evidence type="ECO:0000256" key="5">
    <source>
        <dbReference type="ARBA" id="ARBA00022723"/>
    </source>
</evidence>
<dbReference type="GO" id="GO:0046872">
    <property type="term" value="F:metal ion binding"/>
    <property type="evidence" value="ECO:0007669"/>
    <property type="project" value="UniProtKB-KW"/>
</dbReference>
<proteinExistence type="inferred from homology"/>
<evidence type="ECO:0000256" key="2">
    <source>
        <dbReference type="ARBA" id="ARBA00004123"/>
    </source>
</evidence>
<dbReference type="GO" id="GO:0016787">
    <property type="term" value="F:hydrolase activity"/>
    <property type="evidence" value="ECO:0007669"/>
    <property type="project" value="UniProtKB-KW"/>
</dbReference>
<dbReference type="GO" id="GO:0004518">
    <property type="term" value="F:nuclease activity"/>
    <property type="evidence" value="ECO:0007669"/>
    <property type="project" value="UniProtKB-KW"/>
</dbReference>
<keyword evidence="4" id="KW-0540">Nuclease</keyword>
<dbReference type="AlphaFoldDB" id="A0AB40CGS6"/>
<dbReference type="Pfam" id="PF13359">
    <property type="entry name" value="DDE_Tnp_4"/>
    <property type="match status" value="1"/>
</dbReference>